<dbReference type="GO" id="GO:0009307">
    <property type="term" value="P:DNA restriction-modification system"/>
    <property type="evidence" value="ECO:0007669"/>
    <property type="project" value="UniProtKB-KW"/>
</dbReference>
<gene>
    <name evidence="5" type="ORF">CDL23_14440</name>
</gene>
<evidence type="ECO:0000259" key="4">
    <source>
        <dbReference type="Pfam" id="PF01555"/>
    </source>
</evidence>
<dbReference type="RefSeq" id="WP_101884297.1">
    <property type="nucleotide sequence ID" value="NZ_CP176629.1"/>
</dbReference>
<protein>
    <submittedName>
        <fullName evidence="5">SAM-dependent methyltransferase</fullName>
    </submittedName>
</protein>
<name>A0A2N5P9B2_MEDGN</name>
<keyword evidence="2 5" id="KW-0808">Transferase</keyword>
<evidence type="ECO:0000313" key="6">
    <source>
        <dbReference type="Proteomes" id="UP000235093"/>
    </source>
</evidence>
<dbReference type="Proteomes" id="UP000235093">
    <property type="component" value="Unassembled WGS sequence"/>
</dbReference>
<reference evidence="5 6" key="1">
    <citation type="journal article" date="2017" name="Genome Med.">
        <title>A novel Ruminococcus gnavus clade enriched in inflammatory bowel disease patients.</title>
        <authorList>
            <person name="Hall A.B."/>
            <person name="Yassour M."/>
            <person name="Sauk J."/>
            <person name="Garner A."/>
            <person name="Jiang X."/>
            <person name="Arthur T."/>
            <person name="Lagoudas G.K."/>
            <person name="Vatanen T."/>
            <person name="Fornelos N."/>
            <person name="Wilson R."/>
            <person name="Bertha M."/>
            <person name="Cohen M."/>
            <person name="Garber J."/>
            <person name="Khalili H."/>
            <person name="Gevers D."/>
            <person name="Ananthakrishnan A.N."/>
            <person name="Kugathasan S."/>
            <person name="Lander E.S."/>
            <person name="Blainey P."/>
            <person name="Vlamakis H."/>
            <person name="Xavier R.J."/>
            <person name="Huttenhower C."/>
        </authorList>
    </citation>
    <scope>NUCLEOTIDE SEQUENCE [LARGE SCALE GENOMIC DNA]</scope>
    <source>
        <strain evidence="5 6">RJX1125</strain>
    </source>
</reference>
<proteinExistence type="predicted"/>
<evidence type="ECO:0000313" key="5">
    <source>
        <dbReference type="EMBL" id="PLT71743.1"/>
    </source>
</evidence>
<sequence length="348" mass="40582">MKESDLQRASKILRTEFGSDWKQIVQTLGTRELTHCVGQDLTSFMAFPERAEGGNNQWRGNCSPQVVAKLIQFVKKCRQYEKKKDFLFLDPMSGSGTSQDVAEKLHISSVLYDLNPHPPKGIGNWNALKDEVMHSADLIFFHPPYHDIIRYSGNMWGRPHEDDLSRCENYEDYIEKLNYVIKKLYFSLRHNGYLAILVGDIRQKGIFHSIAADMLHIGNMKSWIVKGQFHCTSNKKQYSGKPFIPIVTETLVLFQKEEIFLVPFSIRKEGTFQIHEQDSIALTWFHLLRMTMEHLDGHATLKQLYQELREHPKAKKNKNYEARIRATLYEHADCFLPLARGTFRLKYR</sequence>
<dbReference type="GO" id="GO:0032259">
    <property type="term" value="P:methylation"/>
    <property type="evidence" value="ECO:0007669"/>
    <property type="project" value="UniProtKB-KW"/>
</dbReference>
<accession>A0A2N5P9B2</accession>
<dbReference type="InterPro" id="IPR029063">
    <property type="entry name" value="SAM-dependent_MTases_sf"/>
</dbReference>
<dbReference type="SUPFAM" id="SSF53335">
    <property type="entry name" value="S-adenosyl-L-methionine-dependent methyltransferases"/>
    <property type="match status" value="1"/>
</dbReference>
<evidence type="ECO:0000256" key="2">
    <source>
        <dbReference type="ARBA" id="ARBA00022679"/>
    </source>
</evidence>
<evidence type="ECO:0000256" key="1">
    <source>
        <dbReference type="ARBA" id="ARBA00022603"/>
    </source>
</evidence>
<keyword evidence="3" id="KW-0680">Restriction system</keyword>
<dbReference type="Gene3D" id="3.40.50.150">
    <property type="entry name" value="Vaccinia Virus protein VP39"/>
    <property type="match status" value="1"/>
</dbReference>
<dbReference type="GO" id="GO:0008170">
    <property type="term" value="F:N-methyltransferase activity"/>
    <property type="evidence" value="ECO:0007669"/>
    <property type="project" value="InterPro"/>
</dbReference>
<organism evidence="5 6">
    <name type="scientific">Mediterraneibacter gnavus</name>
    <name type="common">Ruminococcus gnavus</name>
    <dbReference type="NCBI Taxonomy" id="33038"/>
    <lineage>
        <taxon>Bacteria</taxon>
        <taxon>Bacillati</taxon>
        <taxon>Bacillota</taxon>
        <taxon>Clostridia</taxon>
        <taxon>Lachnospirales</taxon>
        <taxon>Lachnospiraceae</taxon>
        <taxon>Mediterraneibacter</taxon>
    </lineage>
</organism>
<comment type="caution">
    <text evidence="5">The sequence shown here is derived from an EMBL/GenBank/DDBJ whole genome shotgun (WGS) entry which is preliminary data.</text>
</comment>
<dbReference type="EMBL" id="NIHT01000030">
    <property type="protein sequence ID" value="PLT71743.1"/>
    <property type="molecule type" value="Genomic_DNA"/>
</dbReference>
<keyword evidence="1 5" id="KW-0489">Methyltransferase</keyword>
<dbReference type="Pfam" id="PF01555">
    <property type="entry name" value="N6_N4_Mtase"/>
    <property type="match status" value="1"/>
</dbReference>
<dbReference type="GO" id="GO:0003677">
    <property type="term" value="F:DNA binding"/>
    <property type="evidence" value="ECO:0007669"/>
    <property type="project" value="InterPro"/>
</dbReference>
<dbReference type="AlphaFoldDB" id="A0A2N5P9B2"/>
<feature type="domain" description="DNA methylase N-4/N-6" evidence="4">
    <location>
        <begin position="137"/>
        <end position="322"/>
    </location>
</feature>
<dbReference type="InterPro" id="IPR002941">
    <property type="entry name" value="DNA_methylase_N4/N6"/>
</dbReference>
<evidence type="ECO:0000256" key="3">
    <source>
        <dbReference type="ARBA" id="ARBA00022747"/>
    </source>
</evidence>